<comment type="caution">
    <text evidence="4">The sequence shown here is derived from an EMBL/GenBank/DDBJ whole genome shotgun (WGS) entry which is preliminary data.</text>
</comment>
<gene>
    <name evidence="4" type="ORF">C823_05267</name>
</gene>
<dbReference type="Proteomes" id="UP000012589">
    <property type="component" value="Unassembled WGS sequence"/>
</dbReference>
<evidence type="ECO:0000256" key="1">
    <source>
        <dbReference type="ARBA" id="ARBA00006336"/>
    </source>
</evidence>
<dbReference type="STRING" id="1235802.C823_05267"/>
<dbReference type="Gene3D" id="3.40.50.850">
    <property type="entry name" value="Isochorismatase-like"/>
    <property type="match status" value="1"/>
</dbReference>
<keyword evidence="2" id="KW-0378">Hydrolase</keyword>
<sequence>MILLIVDTQNLIMNNDLYEFETFVYRIKTLIKEARNNNIEVIYVRHDDGVGQKLTKGALGYEIYEEFQPMPNERVFDKNVNSAFRDTGLLEYLHEKDEDTIIIVGLQTDYCIDATVKCGFEHGLKMIVPANTNSTFDNAYMTAEKSYRYYNEFMWNGRYAECISFEKTLELMKMNR</sequence>
<dbReference type="eggNOG" id="COG1335">
    <property type="taxonomic scope" value="Bacteria"/>
</dbReference>
<evidence type="ECO:0000259" key="3">
    <source>
        <dbReference type="Pfam" id="PF00857"/>
    </source>
</evidence>
<reference evidence="4 5" key="1">
    <citation type="journal article" date="2014" name="Genome Announc.">
        <title>Draft genome sequences of the altered schaedler flora, a defined bacterial community from gnotobiotic mice.</title>
        <authorList>
            <person name="Wannemuehler M.J."/>
            <person name="Overstreet A.M."/>
            <person name="Ward D.V."/>
            <person name="Phillips G.J."/>
        </authorList>
    </citation>
    <scope>NUCLEOTIDE SEQUENCE [LARGE SCALE GENOMIC DNA]</scope>
    <source>
        <strain evidence="4 5">ASF492</strain>
    </source>
</reference>
<dbReference type="GO" id="GO:0016787">
    <property type="term" value="F:hydrolase activity"/>
    <property type="evidence" value="ECO:0007669"/>
    <property type="project" value="UniProtKB-KW"/>
</dbReference>
<proteinExistence type="inferred from homology"/>
<accession>N2A057</accession>
<evidence type="ECO:0000313" key="4">
    <source>
        <dbReference type="EMBL" id="EMZ19793.1"/>
    </source>
</evidence>
<dbReference type="PANTHER" id="PTHR43540">
    <property type="entry name" value="PEROXYUREIDOACRYLATE/UREIDOACRYLATE AMIDOHYDROLASE-RELATED"/>
    <property type="match status" value="1"/>
</dbReference>
<organism evidence="4 5">
    <name type="scientific">Eubacterium plexicaudatum ASF492</name>
    <dbReference type="NCBI Taxonomy" id="1235802"/>
    <lineage>
        <taxon>Bacteria</taxon>
        <taxon>Bacillati</taxon>
        <taxon>Bacillota</taxon>
        <taxon>Clostridia</taxon>
        <taxon>Eubacteriales</taxon>
        <taxon>Eubacteriaceae</taxon>
        <taxon>Eubacterium</taxon>
    </lineage>
</organism>
<evidence type="ECO:0000256" key="2">
    <source>
        <dbReference type="ARBA" id="ARBA00022801"/>
    </source>
</evidence>
<dbReference type="HOGENOM" id="CLU_068979_5_5_9"/>
<dbReference type="InterPro" id="IPR000868">
    <property type="entry name" value="Isochorismatase-like_dom"/>
</dbReference>
<evidence type="ECO:0000313" key="5">
    <source>
        <dbReference type="Proteomes" id="UP000012589"/>
    </source>
</evidence>
<keyword evidence="5" id="KW-1185">Reference proteome</keyword>
<dbReference type="Pfam" id="PF00857">
    <property type="entry name" value="Isochorismatase"/>
    <property type="match status" value="1"/>
</dbReference>
<dbReference type="PATRIC" id="fig|1235802.3.peg.5555"/>
<feature type="domain" description="Isochorismatase-like" evidence="3">
    <location>
        <begin position="2"/>
        <end position="140"/>
    </location>
</feature>
<dbReference type="EMBL" id="AQFT01000158">
    <property type="protein sequence ID" value="EMZ19793.1"/>
    <property type="molecule type" value="Genomic_DNA"/>
</dbReference>
<comment type="similarity">
    <text evidence="1">Belongs to the isochorismatase family.</text>
</comment>
<dbReference type="SUPFAM" id="SSF52499">
    <property type="entry name" value="Isochorismatase-like hydrolases"/>
    <property type="match status" value="1"/>
</dbReference>
<name>N2A057_9FIRM</name>
<protein>
    <recommendedName>
        <fullName evidence="3">Isochorismatase-like domain-containing protein</fullName>
    </recommendedName>
</protein>
<dbReference type="InterPro" id="IPR050272">
    <property type="entry name" value="Isochorismatase-like_hydrls"/>
</dbReference>
<dbReference type="CDD" id="cd01014">
    <property type="entry name" value="nicotinamidase_related"/>
    <property type="match status" value="1"/>
</dbReference>
<dbReference type="OrthoDB" id="9785724at2"/>
<dbReference type="AlphaFoldDB" id="N2A057"/>
<dbReference type="PANTHER" id="PTHR43540:SF14">
    <property type="entry name" value="ISOCHORISMATASE"/>
    <property type="match status" value="1"/>
</dbReference>
<dbReference type="InterPro" id="IPR036380">
    <property type="entry name" value="Isochorismatase-like_sf"/>
</dbReference>